<keyword evidence="3" id="KW-0539">Nucleus</keyword>
<feature type="domain" description="UTP25 NTP hydrolase-like" evidence="8">
    <location>
        <begin position="313"/>
        <end position="579"/>
    </location>
</feature>
<reference evidence="9" key="2">
    <citation type="submission" date="2017-10" db="EMBL/GenBank/DDBJ databases">
        <title>Ladona fulva Genome sequencing and assembly.</title>
        <authorList>
            <person name="Murali S."/>
            <person name="Richards S."/>
            <person name="Bandaranaike D."/>
            <person name="Bellair M."/>
            <person name="Blankenburg K."/>
            <person name="Chao H."/>
            <person name="Dinh H."/>
            <person name="Doddapaneni H."/>
            <person name="Dugan-Rocha S."/>
            <person name="Elkadiri S."/>
            <person name="Gnanaolivu R."/>
            <person name="Hernandez B."/>
            <person name="Skinner E."/>
            <person name="Javaid M."/>
            <person name="Lee S."/>
            <person name="Li M."/>
            <person name="Ming W."/>
            <person name="Munidasa M."/>
            <person name="Muniz J."/>
            <person name="Nguyen L."/>
            <person name="Hughes D."/>
            <person name="Osuji N."/>
            <person name="Pu L.-L."/>
            <person name="Puazo M."/>
            <person name="Qu C."/>
            <person name="Quiroz J."/>
            <person name="Raj R."/>
            <person name="Weissenberger G."/>
            <person name="Xin Y."/>
            <person name="Zou X."/>
            <person name="Han Y."/>
            <person name="Worley K."/>
            <person name="Muzny D."/>
            <person name="Gibbs R."/>
        </authorList>
    </citation>
    <scope>NUCLEOTIDE SEQUENCE</scope>
    <source>
        <strain evidence="9">Sampled in the wild</strain>
    </source>
</reference>
<evidence type="ECO:0000256" key="4">
    <source>
        <dbReference type="ARBA" id="ARBA00024421"/>
    </source>
</evidence>
<dbReference type="Pfam" id="PF06862">
    <property type="entry name" value="Utp25_C"/>
    <property type="match status" value="1"/>
</dbReference>
<dbReference type="AlphaFoldDB" id="A0A8K0JSZ2"/>
<organism evidence="9 10">
    <name type="scientific">Ladona fulva</name>
    <name type="common">Scarce chaser dragonfly</name>
    <name type="synonym">Libellula fulva</name>
    <dbReference type="NCBI Taxonomy" id="123851"/>
    <lineage>
        <taxon>Eukaryota</taxon>
        <taxon>Metazoa</taxon>
        <taxon>Ecdysozoa</taxon>
        <taxon>Arthropoda</taxon>
        <taxon>Hexapoda</taxon>
        <taxon>Insecta</taxon>
        <taxon>Pterygota</taxon>
        <taxon>Palaeoptera</taxon>
        <taxon>Odonata</taxon>
        <taxon>Epiprocta</taxon>
        <taxon>Anisoptera</taxon>
        <taxon>Libelluloidea</taxon>
        <taxon>Libellulidae</taxon>
        <taxon>Ladona</taxon>
    </lineage>
</organism>
<dbReference type="OrthoDB" id="10264378at2759"/>
<feature type="domain" description="UTP25 C-terminal" evidence="7">
    <location>
        <begin position="589"/>
        <end position="776"/>
    </location>
</feature>
<feature type="compositionally biased region" description="Acidic residues" evidence="6">
    <location>
        <begin position="58"/>
        <end position="76"/>
    </location>
</feature>
<dbReference type="GO" id="GO:0034511">
    <property type="term" value="F:U3 snoRNA binding"/>
    <property type="evidence" value="ECO:0007669"/>
    <property type="project" value="InterPro"/>
</dbReference>
<sequence length="781" mass="89553">MARGRKRYSNSRHNRGPKKRKVVISKKDVHHFKEFGEAHPSEESNVRARGRAVTKVVDEEEVHDLPSDSESEEEQSDPYKKLLLTLGPSEYTSKNKAVDSEDSSESSEEDVQEEVVSEDGASLEELTDDENSGSDMSPETVQDQVEKIDGKVEDDTEEKAIKLLDEELDDTSDDDECNEECEKVKDPFFKHLNSELCEEMLENLSCAPTKLEKNKLHWPNLGQIIVYLPTLSKKIVSDSENKILAIDVKVYAQSATSPKIIETKEKTWSFLHIKPRLQKNLLKANPCGVPDVTENEINFSSMQNELFSIINSYKDLYFPERNYDCSEEVRFVYVLHAVNHVLKTRSEILKHNSLIEKKQDIPDEFRDQGLVRPKVLILVPFRETALRVVKMIISILAPNKKDNVLNKKRFFDEFTGGEIAMPKKNPKPEDYERLFSGNADDNFKLGLSITKKSLKLYSDFYASDILLASPLGLRVLIGAEGEKDRDFDYLASLELLVMDGADVFAMQNWDHVMHLTNHLHLQPSAASTTRSGTDFSRVRPWAVEGHSSHYRQTIVISSTPLPGPAALFATKCKNYEGAVRVANPVPTGSISEVIVQMPQVFHRIDVQSATEAIDARFKLFTTKVLPQYKDKITKHVLIYIPQYFDYIRIRNYLEKEDISFVQICEYSKEGRVAQARDHFFHGKSHFLLYSERFHYFRRVRIKGIKHIIFYQPPSYPQFYSEMCNLMQAAYQRRNQRDSHNSVALLYSRHDLEQLAGIVGSDRASKMMTSVDRNVHMFVTGE</sequence>
<dbReference type="InterPro" id="IPR053939">
    <property type="entry name" value="UTP25_C"/>
</dbReference>
<comment type="similarity">
    <text evidence="2">Belongs to the UTP25 family.</text>
</comment>
<dbReference type="Gene3D" id="3.40.50.300">
    <property type="entry name" value="P-loop containing nucleotide triphosphate hydrolases"/>
    <property type="match status" value="1"/>
</dbReference>
<feature type="compositionally biased region" description="Basic and acidic residues" evidence="6">
    <location>
        <begin position="144"/>
        <end position="157"/>
    </location>
</feature>
<accession>A0A8K0JSZ2</accession>
<evidence type="ECO:0000313" key="9">
    <source>
        <dbReference type="EMBL" id="KAG8222130.1"/>
    </source>
</evidence>
<feature type="compositionally biased region" description="Basic residues" evidence="6">
    <location>
        <begin position="1"/>
        <end position="24"/>
    </location>
</feature>
<evidence type="ECO:0000256" key="1">
    <source>
        <dbReference type="ARBA" id="ARBA00004604"/>
    </source>
</evidence>
<dbReference type="GO" id="GO:0032040">
    <property type="term" value="C:small-subunit processome"/>
    <property type="evidence" value="ECO:0007669"/>
    <property type="project" value="TreeGrafter"/>
</dbReference>
<feature type="region of interest" description="Disordered" evidence="6">
    <location>
        <begin position="1"/>
        <end position="157"/>
    </location>
</feature>
<feature type="compositionally biased region" description="Acidic residues" evidence="6">
    <location>
        <begin position="100"/>
        <end position="132"/>
    </location>
</feature>
<evidence type="ECO:0000259" key="7">
    <source>
        <dbReference type="Pfam" id="PF06862"/>
    </source>
</evidence>
<dbReference type="InterPro" id="IPR010678">
    <property type="entry name" value="UTP25"/>
</dbReference>
<dbReference type="InterPro" id="IPR027417">
    <property type="entry name" value="P-loop_NTPase"/>
</dbReference>
<dbReference type="PANTHER" id="PTHR12933">
    <property type="entry name" value="ORF PROTEIN-RELATED"/>
    <property type="match status" value="1"/>
</dbReference>
<proteinExistence type="inferred from homology"/>
<dbReference type="PANTHER" id="PTHR12933:SF0">
    <property type="entry name" value="U3 SMALL NUCLEOLAR RNA-ASSOCIATED PROTEIN 25 HOMOLOG"/>
    <property type="match status" value="1"/>
</dbReference>
<dbReference type="GO" id="GO:0000462">
    <property type="term" value="P:maturation of SSU-rRNA from tricistronic rRNA transcript (SSU-rRNA, 5.8S rRNA, LSU-rRNA)"/>
    <property type="evidence" value="ECO:0007669"/>
    <property type="project" value="TreeGrafter"/>
</dbReference>
<evidence type="ECO:0000256" key="3">
    <source>
        <dbReference type="ARBA" id="ARBA00023242"/>
    </source>
</evidence>
<dbReference type="InterPro" id="IPR053940">
    <property type="entry name" value="UTP25_NTPase-like"/>
</dbReference>
<evidence type="ECO:0000256" key="6">
    <source>
        <dbReference type="SAM" id="MobiDB-lite"/>
    </source>
</evidence>
<evidence type="ECO:0000256" key="2">
    <source>
        <dbReference type="ARBA" id="ARBA00009223"/>
    </source>
</evidence>
<dbReference type="Proteomes" id="UP000792457">
    <property type="component" value="Unassembled WGS sequence"/>
</dbReference>
<gene>
    <name evidence="9" type="ORF">J437_LFUL002127</name>
</gene>
<feature type="compositionally biased region" description="Basic and acidic residues" evidence="6">
    <location>
        <begin position="25"/>
        <end position="46"/>
    </location>
</feature>
<name>A0A8K0JSZ2_LADFU</name>
<protein>
    <recommendedName>
        <fullName evidence="4">U3 small nucleolar RNA-associated protein 25 homolog</fullName>
    </recommendedName>
    <alternativeName>
        <fullName evidence="5">UTP25 small subunit processor component</fullName>
    </alternativeName>
</protein>
<evidence type="ECO:0000313" key="10">
    <source>
        <dbReference type="Proteomes" id="UP000792457"/>
    </source>
</evidence>
<comment type="subcellular location">
    <subcellularLocation>
        <location evidence="1">Nucleus</location>
        <location evidence="1">Nucleolus</location>
    </subcellularLocation>
</comment>
<dbReference type="EMBL" id="KZ308124">
    <property type="protein sequence ID" value="KAG8222130.1"/>
    <property type="molecule type" value="Genomic_DNA"/>
</dbReference>
<keyword evidence="10" id="KW-1185">Reference proteome</keyword>
<dbReference type="Pfam" id="PF22916">
    <property type="entry name" value="UTP25_NTPase-like"/>
    <property type="match status" value="1"/>
</dbReference>
<dbReference type="GO" id="GO:0019843">
    <property type="term" value="F:rRNA binding"/>
    <property type="evidence" value="ECO:0007669"/>
    <property type="project" value="TreeGrafter"/>
</dbReference>
<reference evidence="9" key="1">
    <citation type="submission" date="2013-04" db="EMBL/GenBank/DDBJ databases">
        <authorList>
            <person name="Qu J."/>
            <person name="Murali S.C."/>
            <person name="Bandaranaike D."/>
            <person name="Bellair M."/>
            <person name="Blankenburg K."/>
            <person name="Chao H."/>
            <person name="Dinh H."/>
            <person name="Doddapaneni H."/>
            <person name="Downs B."/>
            <person name="Dugan-Rocha S."/>
            <person name="Elkadiri S."/>
            <person name="Gnanaolivu R.D."/>
            <person name="Hernandez B."/>
            <person name="Javaid M."/>
            <person name="Jayaseelan J.C."/>
            <person name="Lee S."/>
            <person name="Li M."/>
            <person name="Ming W."/>
            <person name="Munidasa M."/>
            <person name="Muniz J."/>
            <person name="Nguyen L."/>
            <person name="Ongeri F."/>
            <person name="Osuji N."/>
            <person name="Pu L.-L."/>
            <person name="Puazo M."/>
            <person name="Qu C."/>
            <person name="Quiroz J."/>
            <person name="Raj R."/>
            <person name="Weissenberger G."/>
            <person name="Xin Y."/>
            <person name="Zou X."/>
            <person name="Han Y."/>
            <person name="Richards S."/>
            <person name="Worley K."/>
            <person name="Muzny D."/>
            <person name="Gibbs R."/>
        </authorList>
    </citation>
    <scope>NUCLEOTIDE SEQUENCE</scope>
    <source>
        <strain evidence="9">Sampled in the wild</strain>
    </source>
</reference>
<evidence type="ECO:0000256" key="5">
    <source>
        <dbReference type="ARBA" id="ARBA00032325"/>
    </source>
</evidence>
<feature type="compositionally biased region" description="Polar residues" evidence="6">
    <location>
        <begin position="133"/>
        <end position="143"/>
    </location>
</feature>
<evidence type="ECO:0000259" key="8">
    <source>
        <dbReference type="Pfam" id="PF22916"/>
    </source>
</evidence>
<comment type="caution">
    <text evidence="9">The sequence shown here is derived from an EMBL/GenBank/DDBJ whole genome shotgun (WGS) entry which is preliminary data.</text>
</comment>